<dbReference type="Gene3D" id="6.10.10.120">
    <property type="entry name" value="Antitoxin ParD1-like"/>
    <property type="match status" value="1"/>
</dbReference>
<sequence>MPSSADLGPRLEGYVTSLVKEGRYGSRSEVLREGVRLVEEREKRLALLDAALARGVNDAEAGRVTPAEDVRARLVAKYDALSGPDA</sequence>
<name>A0ABV1QIF0_9HYPH</name>
<comment type="similarity">
    <text evidence="1">Belongs to the ParD antitoxin family.</text>
</comment>
<dbReference type="EMBL" id="JBELQE010000030">
    <property type="protein sequence ID" value="MER2249163.1"/>
    <property type="molecule type" value="Genomic_DNA"/>
</dbReference>
<dbReference type="InterPro" id="IPR010985">
    <property type="entry name" value="Ribbon_hlx_hlx"/>
</dbReference>
<proteinExistence type="inferred from homology"/>
<evidence type="ECO:0000313" key="4">
    <source>
        <dbReference type="Proteomes" id="UP001480955"/>
    </source>
</evidence>
<evidence type="ECO:0000256" key="1">
    <source>
        <dbReference type="ARBA" id="ARBA00008580"/>
    </source>
</evidence>
<keyword evidence="2" id="KW-1277">Toxin-antitoxin system</keyword>
<accession>A0ABV1QIF0</accession>
<dbReference type="PANTHER" id="PTHR36582">
    <property type="entry name" value="ANTITOXIN PARD"/>
    <property type="match status" value="1"/>
</dbReference>
<organism evidence="3 4">
    <name type="scientific">Methylorubrum podarium</name>
    <dbReference type="NCBI Taxonomy" id="200476"/>
    <lineage>
        <taxon>Bacteria</taxon>
        <taxon>Pseudomonadati</taxon>
        <taxon>Pseudomonadota</taxon>
        <taxon>Alphaproteobacteria</taxon>
        <taxon>Hyphomicrobiales</taxon>
        <taxon>Methylobacteriaceae</taxon>
        <taxon>Methylorubrum</taxon>
    </lineage>
</organism>
<dbReference type="PANTHER" id="PTHR36582:SF2">
    <property type="entry name" value="ANTITOXIN PARD"/>
    <property type="match status" value="1"/>
</dbReference>
<dbReference type="InterPro" id="IPR022789">
    <property type="entry name" value="ParD"/>
</dbReference>
<dbReference type="SUPFAM" id="SSF47598">
    <property type="entry name" value="Ribbon-helix-helix"/>
    <property type="match status" value="1"/>
</dbReference>
<keyword evidence="4" id="KW-1185">Reference proteome</keyword>
<evidence type="ECO:0000256" key="2">
    <source>
        <dbReference type="ARBA" id="ARBA00022649"/>
    </source>
</evidence>
<dbReference type="InterPro" id="IPR038296">
    <property type="entry name" value="ParD_sf"/>
</dbReference>
<dbReference type="NCBIfam" id="TIGR02606">
    <property type="entry name" value="antidote_CC2985"/>
    <property type="match status" value="1"/>
</dbReference>
<dbReference type="CDD" id="cd22231">
    <property type="entry name" value="RHH_NikR_HicB-like"/>
    <property type="match status" value="1"/>
</dbReference>
<dbReference type="Proteomes" id="UP001480955">
    <property type="component" value="Unassembled WGS sequence"/>
</dbReference>
<gene>
    <name evidence="3" type="ORF">ABS772_04460</name>
</gene>
<evidence type="ECO:0000313" key="3">
    <source>
        <dbReference type="EMBL" id="MER2249163.1"/>
    </source>
</evidence>
<protein>
    <submittedName>
        <fullName evidence="3">Type II toxin-antitoxin system ParD family antitoxin</fullName>
    </submittedName>
</protein>
<dbReference type="Pfam" id="PF03693">
    <property type="entry name" value="ParD_antitoxin"/>
    <property type="match status" value="1"/>
</dbReference>
<dbReference type="RefSeq" id="WP_350392469.1">
    <property type="nucleotide sequence ID" value="NZ_JBELQE010000030.1"/>
</dbReference>
<reference evidence="3 4" key="1">
    <citation type="submission" date="2024-06" db="EMBL/GenBank/DDBJ databases">
        <authorList>
            <person name="Campbell A.G."/>
        </authorList>
    </citation>
    <scope>NUCLEOTIDE SEQUENCE [LARGE SCALE GENOMIC DNA]</scope>
    <source>
        <strain evidence="3 4">EM12</strain>
    </source>
</reference>
<comment type="caution">
    <text evidence="3">The sequence shown here is derived from an EMBL/GenBank/DDBJ whole genome shotgun (WGS) entry which is preliminary data.</text>
</comment>